<comment type="caution">
    <text evidence="2">The sequence shown here is derived from an EMBL/GenBank/DDBJ whole genome shotgun (WGS) entry which is preliminary data.</text>
</comment>
<name>A0A5B2Z9A6_9GAMM</name>
<organism evidence="2 3">
    <name type="scientific">Arenimonas fontis</name>
    <dbReference type="NCBI Taxonomy" id="2608255"/>
    <lineage>
        <taxon>Bacteria</taxon>
        <taxon>Pseudomonadati</taxon>
        <taxon>Pseudomonadota</taxon>
        <taxon>Gammaproteobacteria</taxon>
        <taxon>Lysobacterales</taxon>
        <taxon>Lysobacteraceae</taxon>
        <taxon>Arenimonas</taxon>
    </lineage>
</organism>
<dbReference type="EMBL" id="VUOD01000006">
    <property type="protein sequence ID" value="KAA2284495.1"/>
    <property type="molecule type" value="Genomic_DNA"/>
</dbReference>
<keyword evidence="1" id="KW-1133">Transmembrane helix</keyword>
<feature type="transmembrane region" description="Helical" evidence="1">
    <location>
        <begin position="6"/>
        <end position="25"/>
    </location>
</feature>
<dbReference type="Proteomes" id="UP000322165">
    <property type="component" value="Unassembled WGS sequence"/>
</dbReference>
<evidence type="ECO:0000256" key="1">
    <source>
        <dbReference type="SAM" id="Phobius"/>
    </source>
</evidence>
<dbReference type="AlphaFoldDB" id="A0A5B2Z9A6"/>
<gene>
    <name evidence="2" type="ORF">F0415_09215</name>
</gene>
<protein>
    <submittedName>
        <fullName evidence="2">Uncharacterized protein</fullName>
    </submittedName>
</protein>
<proteinExistence type="predicted"/>
<accession>A0A5B2Z9A6</accession>
<dbReference type="Pfam" id="PF20228">
    <property type="entry name" value="DUF6587"/>
    <property type="match status" value="1"/>
</dbReference>
<evidence type="ECO:0000313" key="3">
    <source>
        <dbReference type="Proteomes" id="UP000322165"/>
    </source>
</evidence>
<keyword evidence="1" id="KW-0472">Membrane</keyword>
<keyword evidence="3" id="KW-1185">Reference proteome</keyword>
<dbReference type="InterPro" id="IPR046494">
    <property type="entry name" value="DUF6587"/>
</dbReference>
<dbReference type="RefSeq" id="WP_149860928.1">
    <property type="nucleotide sequence ID" value="NZ_VUOD01000006.1"/>
</dbReference>
<sequence>MNAYWPLLENSLLAVVVLAAALYSFKRVMPGTWRRVQVAVVLFLLNRRSPLLRGLGRKIAPMARLAPGPGGRRVTANCGNSGCGGCGKD</sequence>
<keyword evidence="1" id="KW-0812">Transmembrane</keyword>
<reference evidence="2 3" key="2">
    <citation type="submission" date="2019-09" db="EMBL/GenBank/DDBJ databases">
        <authorList>
            <person name="Mazur A."/>
        </authorList>
    </citation>
    <scope>NUCLEOTIDE SEQUENCE [LARGE SCALE GENOMIC DNA]</scope>
    <source>
        <strain evidence="2 3">3729k</strain>
    </source>
</reference>
<reference evidence="2 3" key="1">
    <citation type="submission" date="2019-09" db="EMBL/GenBank/DDBJ databases">
        <title>Arenimonas chukotkensis sp. nov., a bacterium isolated from Chukotka hot spring, Arctic region, Russia.</title>
        <authorList>
            <person name="Zayulina K.S."/>
            <person name="Prokofeva M.I."/>
            <person name="Elcheninov A.G."/>
            <person name="Novikov A."/>
            <person name="Kochetkova T.V."/>
            <person name="Kublanov I.V."/>
        </authorList>
    </citation>
    <scope>NUCLEOTIDE SEQUENCE [LARGE SCALE GENOMIC DNA]</scope>
    <source>
        <strain evidence="2 3">3729k</strain>
    </source>
</reference>
<evidence type="ECO:0000313" key="2">
    <source>
        <dbReference type="EMBL" id="KAA2284495.1"/>
    </source>
</evidence>